<dbReference type="PANTHER" id="PTHR46060">
    <property type="entry name" value="MARINER MOS1 TRANSPOSASE-LIKE PROTEIN"/>
    <property type="match status" value="1"/>
</dbReference>
<accession>A0A4Y2CG59</accession>
<dbReference type="AlphaFoldDB" id="A0A4Y2CG59"/>
<protein>
    <recommendedName>
        <fullName evidence="3">Histone-lysine N-methyltransferase SETMAR</fullName>
    </recommendedName>
</protein>
<dbReference type="Gene3D" id="3.30.420.10">
    <property type="entry name" value="Ribonuclease H-like superfamily/Ribonuclease H"/>
    <property type="match status" value="1"/>
</dbReference>
<gene>
    <name evidence="1" type="ORF">AVEN_52016_1</name>
</gene>
<keyword evidence="2" id="KW-1185">Reference proteome</keyword>
<proteinExistence type="predicted"/>
<dbReference type="GO" id="GO:0003676">
    <property type="term" value="F:nucleic acid binding"/>
    <property type="evidence" value="ECO:0007669"/>
    <property type="project" value="InterPro"/>
</dbReference>
<organism evidence="1 2">
    <name type="scientific">Araneus ventricosus</name>
    <name type="common">Orbweaver spider</name>
    <name type="synonym">Epeira ventricosa</name>
    <dbReference type="NCBI Taxonomy" id="182803"/>
    <lineage>
        <taxon>Eukaryota</taxon>
        <taxon>Metazoa</taxon>
        <taxon>Ecdysozoa</taxon>
        <taxon>Arthropoda</taxon>
        <taxon>Chelicerata</taxon>
        <taxon>Arachnida</taxon>
        <taxon>Araneae</taxon>
        <taxon>Araneomorphae</taxon>
        <taxon>Entelegynae</taxon>
        <taxon>Araneoidea</taxon>
        <taxon>Araneidae</taxon>
        <taxon>Araneus</taxon>
    </lineage>
</organism>
<sequence length="123" mass="14752">MAEHFKAKKVSVWCQQVEDGRMDLKDDQEKKRNRPRISHTHDNCSKVERLIKEVLQHPPYSPESFSSDFHLLGPLKKFLAGKRFRIRRICKNTVPEYFKQLHKPQYHDGMFKRVSRWDKCLSV</sequence>
<reference evidence="1 2" key="1">
    <citation type="journal article" date="2019" name="Sci. Rep.">
        <title>Orb-weaving spider Araneus ventricosus genome elucidates the spidroin gene catalogue.</title>
        <authorList>
            <person name="Kono N."/>
            <person name="Nakamura H."/>
            <person name="Ohtoshi R."/>
            <person name="Moran D.A.P."/>
            <person name="Shinohara A."/>
            <person name="Yoshida Y."/>
            <person name="Fujiwara M."/>
            <person name="Mori M."/>
            <person name="Tomita M."/>
            <person name="Arakawa K."/>
        </authorList>
    </citation>
    <scope>NUCLEOTIDE SEQUENCE [LARGE SCALE GENOMIC DNA]</scope>
</reference>
<evidence type="ECO:0000313" key="2">
    <source>
        <dbReference type="Proteomes" id="UP000499080"/>
    </source>
</evidence>
<dbReference type="PANTHER" id="PTHR46060:SF3">
    <property type="entry name" value="PROTEIN GVQW3"/>
    <property type="match status" value="1"/>
</dbReference>
<dbReference type="Proteomes" id="UP000499080">
    <property type="component" value="Unassembled WGS sequence"/>
</dbReference>
<dbReference type="InterPro" id="IPR052709">
    <property type="entry name" value="Transposase-MT_Hybrid"/>
</dbReference>
<dbReference type="EMBL" id="BGPR01000184">
    <property type="protein sequence ID" value="GBM02836.1"/>
    <property type="molecule type" value="Genomic_DNA"/>
</dbReference>
<name>A0A4Y2CG59_ARAVE</name>
<dbReference type="InterPro" id="IPR036397">
    <property type="entry name" value="RNaseH_sf"/>
</dbReference>
<evidence type="ECO:0000313" key="1">
    <source>
        <dbReference type="EMBL" id="GBM02836.1"/>
    </source>
</evidence>
<comment type="caution">
    <text evidence="1">The sequence shown here is derived from an EMBL/GenBank/DDBJ whole genome shotgun (WGS) entry which is preliminary data.</text>
</comment>
<evidence type="ECO:0008006" key="3">
    <source>
        <dbReference type="Google" id="ProtNLM"/>
    </source>
</evidence>